<evidence type="ECO:0000256" key="3">
    <source>
        <dbReference type="PIRSR" id="PIRSR601952-2"/>
    </source>
</evidence>
<evidence type="ECO:0000313" key="7">
    <source>
        <dbReference type="EMBL" id="EJZ82071.1"/>
    </source>
</evidence>
<feature type="binding site" evidence="3">
    <location>
        <position position="47"/>
    </location>
    <ligand>
        <name>Mg(2+)</name>
        <dbReference type="ChEBI" id="CHEBI:18420"/>
    </ligand>
</feature>
<comment type="cofactor">
    <cofactor evidence="3">
        <name>Zn(2+)</name>
        <dbReference type="ChEBI" id="CHEBI:29105"/>
    </cofactor>
    <text evidence="3">Binds 2 Zn(2+) ions.</text>
</comment>
<evidence type="ECO:0000256" key="4">
    <source>
        <dbReference type="RuleBase" id="RU003946"/>
    </source>
</evidence>
<dbReference type="GO" id="GO:0046872">
    <property type="term" value="F:metal ion binding"/>
    <property type="evidence" value="ECO:0007669"/>
    <property type="project" value="UniProtKB-KW"/>
</dbReference>
<dbReference type="Proteomes" id="UP000006078">
    <property type="component" value="Unassembled WGS sequence"/>
</dbReference>
<feature type="region of interest" description="Disordered" evidence="5">
    <location>
        <begin position="285"/>
        <end position="320"/>
    </location>
</feature>
<feature type="compositionally biased region" description="Basic and acidic residues" evidence="5">
    <location>
        <begin position="290"/>
        <end position="305"/>
    </location>
</feature>
<feature type="chain" id="PRO_5003841413" description="Alkaline phosphatase" evidence="6">
    <location>
        <begin position="33"/>
        <end position="558"/>
    </location>
</feature>
<sequence>MQRNDHHPMKRAAAAAAIGALAFAAAPLAAGAAEAPAPKNVIVMIGDGMGFNHVDHTSLFEHGTSNWQVDGDPGAEIARQEGYGKTPAQVYERFDEALAMSHHSLNSPVYDPAGAWGEFDWAKHNPTDSAASGTALATGEKTWNGKLGVDPDNQPKTNVAEAAAEKGRATGVVSSVPFGHATPAAWGAHVEHRQQYHDIAQQMIDGPLDVIIGAGHPLFDDDAQPREAKWKWLSEEQYAHLSEQDSGREFVEDSGRLTAIAGGETLPERLFGLVPIAETLQYNRSALADNEPRRDAGRPEGERLAEGSLLPGEAQKNDVPPLADLSSAALNVLGQNDEGLFLMIEGGAIDWAGHDNATAGNIEEMIDFNRAVERVTQWVEQNSSWEETLLLVTADHETGYLNGENSPKRWTHVTGNAGENPIDGWYSGDHTNHLVPLFAHGAGAETIRSYVKGVDPVRGEYVDNTDIAKIGFDLLANAKAPAPSEETTTTTTTEPVEETTGQVPPAEEPEPKEPPAEDGDRQPGDGEPHGDEPRGEIRESAPGESAPAPGTTAPSGTA</sequence>
<evidence type="ECO:0000256" key="5">
    <source>
        <dbReference type="SAM" id="MobiDB-lite"/>
    </source>
</evidence>
<keyword evidence="3" id="KW-0479">Metal-binding</keyword>
<feature type="region of interest" description="Disordered" evidence="5">
    <location>
        <begin position="479"/>
        <end position="558"/>
    </location>
</feature>
<dbReference type="Pfam" id="PF00245">
    <property type="entry name" value="Alk_phosphatase"/>
    <property type="match status" value="1"/>
</dbReference>
<evidence type="ECO:0000256" key="1">
    <source>
        <dbReference type="ARBA" id="ARBA00022553"/>
    </source>
</evidence>
<dbReference type="SMART" id="SM00098">
    <property type="entry name" value="alkPPc"/>
    <property type="match status" value="1"/>
</dbReference>
<feature type="binding site" evidence="3">
    <location>
        <position position="354"/>
    </location>
    <ligand>
        <name>Zn(2+)</name>
        <dbReference type="ChEBI" id="CHEBI:29105"/>
        <label>2</label>
    </ligand>
</feature>
<keyword evidence="8" id="KW-1185">Reference proteome</keyword>
<feature type="non-terminal residue" evidence="7">
    <location>
        <position position="558"/>
    </location>
</feature>
<feature type="compositionally biased region" description="Low complexity" evidence="5">
    <location>
        <begin position="485"/>
        <end position="500"/>
    </location>
</feature>
<dbReference type="Gene3D" id="3.40.720.10">
    <property type="entry name" value="Alkaline Phosphatase, subunit A"/>
    <property type="match status" value="1"/>
</dbReference>
<keyword evidence="3" id="KW-0460">Magnesium</keyword>
<evidence type="ECO:0008006" key="9">
    <source>
        <dbReference type="Google" id="ProtNLM"/>
    </source>
</evidence>
<dbReference type="HOGENOM" id="CLU_008539_7_0_11"/>
<reference evidence="7 8" key="1">
    <citation type="submission" date="2012-08" db="EMBL/GenBank/DDBJ databases">
        <title>The Genome Sequence of Turicella otitidis ATCC 51513.</title>
        <authorList>
            <consortium name="The Broad Institute Genome Sequencing Platform"/>
            <person name="Earl A."/>
            <person name="Ward D."/>
            <person name="Feldgarden M."/>
            <person name="Gevers D."/>
            <person name="Huys G."/>
            <person name="Walker B."/>
            <person name="Young S.K."/>
            <person name="Zeng Q."/>
            <person name="Gargeya S."/>
            <person name="Fitzgerald M."/>
            <person name="Haas B."/>
            <person name="Abouelleil A."/>
            <person name="Alvarado L."/>
            <person name="Arachchi H.M."/>
            <person name="Berlin A.M."/>
            <person name="Chapman S.B."/>
            <person name="Goldberg J."/>
            <person name="Griggs A."/>
            <person name="Gujja S."/>
            <person name="Hansen M."/>
            <person name="Howarth C."/>
            <person name="Imamovic A."/>
            <person name="Larimer J."/>
            <person name="McCowen C."/>
            <person name="Montmayeur A."/>
            <person name="Murphy C."/>
            <person name="Neiman D."/>
            <person name="Pearson M."/>
            <person name="Priest M."/>
            <person name="Roberts A."/>
            <person name="Saif S."/>
            <person name="Shea T."/>
            <person name="Sisk P."/>
            <person name="Sykes S."/>
            <person name="Wortman J."/>
            <person name="Nusbaum C."/>
            <person name="Birren B."/>
        </authorList>
    </citation>
    <scope>NUCLEOTIDE SEQUENCE [LARGE SCALE GENOMIC DNA]</scope>
    <source>
        <strain evidence="7 8">ATCC 51513</strain>
    </source>
</reference>
<dbReference type="PANTHER" id="PTHR11596">
    <property type="entry name" value="ALKALINE PHOSPHATASE"/>
    <property type="match status" value="1"/>
</dbReference>
<dbReference type="InterPro" id="IPR017850">
    <property type="entry name" value="Alkaline_phosphatase_core_sf"/>
</dbReference>
<dbReference type="PANTHER" id="PTHR11596:SF5">
    <property type="entry name" value="ALKALINE PHOSPHATASE"/>
    <property type="match status" value="1"/>
</dbReference>
<feature type="binding site" evidence="3">
    <location>
        <position position="182"/>
    </location>
    <ligand>
        <name>Mg(2+)</name>
        <dbReference type="ChEBI" id="CHEBI:18420"/>
    </ligand>
</feature>
<feature type="binding site" evidence="3">
    <location>
        <position position="395"/>
    </location>
    <ligand>
        <name>Zn(2+)</name>
        <dbReference type="ChEBI" id="CHEBI:29105"/>
        <label>2</label>
    </ligand>
</feature>
<feature type="binding site" evidence="3">
    <location>
        <position position="350"/>
    </location>
    <ligand>
        <name>Zn(2+)</name>
        <dbReference type="ChEBI" id="CHEBI:29105"/>
        <label>2</label>
    </ligand>
</feature>
<feature type="signal peptide" evidence="6">
    <location>
        <begin position="1"/>
        <end position="32"/>
    </location>
</feature>
<feature type="binding site" evidence="3">
    <location>
        <position position="47"/>
    </location>
    <ligand>
        <name>Zn(2+)</name>
        <dbReference type="ChEBI" id="CHEBI:29105"/>
        <label>2</label>
    </ligand>
</feature>
<comment type="similarity">
    <text evidence="4">Belongs to the alkaline phosphatase family.</text>
</comment>
<feature type="active site" description="Phosphoserine intermediate" evidence="2">
    <location>
        <position position="129"/>
    </location>
</feature>
<dbReference type="CDD" id="cd16012">
    <property type="entry name" value="ALP"/>
    <property type="match status" value="1"/>
</dbReference>
<keyword evidence="6" id="KW-0732">Signal</keyword>
<dbReference type="RefSeq" id="WP_004600885.1">
    <property type="nucleotide sequence ID" value="NZ_JH815193.1"/>
</dbReference>
<gene>
    <name evidence="7" type="ORF">HMPREF9719_00995</name>
</gene>
<keyword evidence="1" id="KW-0597">Phosphoprotein</keyword>
<dbReference type="EMBL" id="AHAE01000043">
    <property type="protein sequence ID" value="EJZ82071.1"/>
    <property type="molecule type" value="Genomic_DNA"/>
</dbReference>
<dbReference type="InterPro" id="IPR001952">
    <property type="entry name" value="Alkaline_phosphatase"/>
</dbReference>
<feature type="binding site" evidence="3">
    <location>
        <position position="345"/>
    </location>
    <ligand>
        <name>Mg(2+)</name>
        <dbReference type="ChEBI" id="CHEBI:18420"/>
    </ligand>
</feature>
<dbReference type="GO" id="GO:0004035">
    <property type="term" value="F:alkaline phosphatase activity"/>
    <property type="evidence" value="ECO:0007669"/>
    <property type="project" value="TreeGrafter"/>
</dbReference>
<organism evidence="7 8">
    <name type="scientific">Corynebacterium otitidis ATCC 51513</name>
    <dbReference type="NCBI Taxonomy" id="883169"/>
    <lineage>
        <taxon>Bacteria</taxon>
        <taxon>Bacillati</taxon>
        <taxon>Actinomycetota</taxon>
        <taxon>Actinomycetes</taxon>
        <taxon>Mycobacteriales</taxon>
        <taxon>Corynebacteriaceae</taxon>
        <taxon>Corynebacterium</taxon>
    </lineage>
</organism>
<keyword evidence="3" id="KW-0862">Zinc</keyword>
<dbReference type="eggNOG" id="COG1785">
    <property type="taxonomic scope" value="Bacteria"/>
</dbReference>
<comment type="caution">
    <text evidence="7">The sequence shown here is derived from an EMBL/GenBank/DDBJ whole genome shotgun (WGS) entry which is preliminary data.</text>
</comment>
<protein>
    <recommendedName>
        <fullName evidence="9">Alkaline phosphatase</fullName>
    </recommendedName>
</protein>
<evidence type="ECO:0000256" key="6">
    <source>
        <dbReference type="SAM" id="SignalP"/>
    </source>
</evidence>
<feature type="binding site" evidence="3">
    <location>
        <position position="180"/>
    </location>
    <ligand>
        <name>Mg(2+)</name>
        <dbReference type="ChEBI" id="CHEBI:18420"/>
    </ligand>
</feature>
<evidence type="ECO:0000256" key="2">
    <source>
        <dbReference type="PIRSR" id="PIRSR601952-1"/>
    </source>
</evidence>
<feature type="binding site" evidence="3">
    <location>
        <position position="396"/>
    </location>
    <ligand>
        <name>Zn(2+)</name>
        <dbReference type="ChEBI" id="CHEBI:29105"/>
        <label>2</label>
    </ligand>
</feature>
<feature type="compositionally biased region" description="Basic and acidic residues" evidence="5">
    <location>
        <begin position="509"/>
        <end position="541"/>
    </location>
</feature>
<comment type="cofactor">
    <cofactor evidence="3">
        <name>Mg(2+)</name>
        <dbReference type="ChEBI" id="CHEBI:18420"/>
    </cofactor>
    <text evidence="3">Binds 1 Mg(2+) ion.</text>
</comment>
<proteinExistence type="inferred from homology"/>
<dbReference type="PRINTS" id="PR00113">
    <property type="entry name" value="ALKPHPHTASE"/>
</dbReference>
<evidence type="ECO:0000313" key="8">
    <source>
        <dbReference type="Proteomes" id="UP000006078"/>
    </source>
</evidence>
<name>K0YFF6_9CORY</name>
<accession>K0YFF6</accession>
<dbReference type="SUPFAM" id="SSF53649">
    <property type="entry name" value="Alkaline phosphatase-like"/>
    <property type="match status" value="1"/>
</dbReference>
<dbReference type="AlphaFoldDB" id="K0YFF6"/>